<feature type="transmembrane region" description="Helical" evidence="5">
    <location>
        <begin position="28"/>
        <end position="47"/>
    </location>
</feature>
<keyword evidence="5" id="KW-0472">Membrane</keyword>
<feature type="domain" description="Peptidase S26" evidence="6">
    <location>
        <begin position="26"/>
        <end position="195"/>
    </location>
</feature>
<dbReference type="SUPFAM" id="SSF51306">
    <property type="entry name" value="LexA/Signal peptidase"/>
    <property type="match status" value="1"/>
</dbReference>
<keyword evidence="5" id="KW-1133">Transmembrane helix</keyword>
<dbReference type="NCBIfam" id="TIGR02227">
    <property type="entry name" value="sigpep_I_bact"/>
    <property type="match status" value="1"/>
</dbReference>
<proteinExistence type="inferred from homology"/>
<dbReference type="GO" id="GO:0006465">
    <property type="term" value="P:signal peptide processing"/>
    <property type="evidence" value="ECO:0007669"/>
    <property type="project" value="InterPro"/>
</dbReference>
<dbReference type="GO" id="GO:0004252">
    <property type="term" value="F:serine-type endopeptidase activity"/>
    <property type="evidence" value="ECO:0007669"/>
    <property type="project" value="InterPro"/>
</dbReference>
<reference evidence="7" key="1">
    <citation type="submission" date="2020-05" db="EMBL/GenBank/DDBJ databases">
        <authorList>
            <person name="Chiriac C."/>
            <person name="Salcher M."/>
            <person name="Ghai R."/>
            <person name="Kavagutti S V."/>
        </authorList>
    </citation>
    <scope>NUCLEOTIDE SEQUENCE</scope>
</reference>
<dbReference type="CDD" id="cd06530">
    <property type="entry name" value="S26_SPase_I"/>
    <property type="match status" value="1"/>
</dbReference>
<dbReference type="PANTHER" id="PTHR43390:SF1">
    <property type="entry name" value="CHLOROPLAST PROCESSING PEPTIDASE"/>
    <property type="match status" value="1"/>
</dbReference>
<sequence>MEESDQELSDVLSEESQRQSPGRVLRDWILVVVIALGAALLVRVYVLQQFYISGPSMETTLLENNRVLVNKLSYRLHDVHRKDVVVFDRITTSGGVIAHDDLIKRVIGIEGDTVEIKNCKVFVNAKEIEEPYLDKQVLALPNAVERCRVIDMKPITVPKDQLFVMGDNRPESFDSRSFGTIPKHLVVGRAFAIVWPFSRIAAL</sequence>
<organism evidence="7">
    <name type="scientific">freshwater metagenome</name>
    <dbReference type="NCBI Taxonomy" id="449393"/>
    <lineage>
        <taxon>unclassified sequences</taxon>
        <taxon>metagenomes</taxon>
        <taxon>ecological metagenomes</taxon>
    </lineage>
</organism>
<dbReference type="InterPro" id="IPR019533">
    <property type="entry name" value="Peptidase_S26"/>
</dbReference>
<dbReference type="PRINTS" id="PR00727">
    <property type="entry name" value="LEADERPTASE"/>
</dbReference>
<dbReference type="AlphaFoldDB" id="A0A6J6K8J0"/>
<dbReference type="InterPro" id="IPR000223">
    <property type="entry name" value="Pept_S26A_signal_pept_1"/>
</dbReference>
<evidence type="ECO:0000259" key="6">
    <source>
        <dbReference type="Pfam" id="PF10502"/>
    </source>
</evidence>
<accession>A0A6J6K8J0</accession>
<keyword evidence="5" id="KW-0812">Transmembrane</keyword>
<evidence type="ECO:0000256" key="2">
    <source>
        <dbReference type="ARBA" id="ARBA00009370"/>
    </source>
</evidence>
<evidence type="ECO:0000256" key="5">
    <source>
        <dbReference type="SAM" id="Phobius"/>
    </source>
</evidence>
<dbReference type="InterPro" id="IPR036286">
    <property type="entry name" value="LexA/Signal_pep-like_sf"/>
</dbReference>
<dbReference type="InterPro" id="IPR019758">
    <property type="entry name" value="Pept_S26A_signal_pept_1_CS"/>
</dbReference>
<dbReference type="Gene3D" id="2.10.109.10">
    <property type="entry name" value="Umud Fragment, subunit A"/>
    <property type="match status" value="1"/>
</dbReference>
<name>A0A6J6K8J0_9ZZZZ</name>
<evidence type="ECO:0000256" key="4">
    <source>
        <dbReference type="ARBA" id="ARBA00022801"/>
    </source>
</evidence>
<dbReference type="GO" id="GO:0016020">
    <property type="term" value="C:membrane"/>
    <property type="evidence" value="ECO:0007669"/>
    <property type="project" value="InterPro"/>
</dbReference>
<dbReference type="Pfam" id="PF10502">
    <property type="entry name" value="Peptidase_S26"/>
    <property type="match status" value="1"/>
</dbReference>
<protein>
    <recommendedName>
        <fullName evidence="3">signal peptidase I</fullName>
        <ecNumber evidence="3">3.4.21.89</ecNumber>
    </recommendedName>
</protein>
<evidence type="ECO:0000256" key="3">
    <source>
        <dbReference type="ARBA" id="ARBA00013208"/>
    </source>
</evidence>
<dbReference type="GO" id="GO:0009003">
    <property type="term" value="F:signal peptidase activity"/>
    <property type="evidence" value="ECO:0007669"/>
    <property type="project" value="UniProtKB-EC"/>
</dbReference>
<evidence type="ECO:0000256" key="1">
    <source>
        <dbReference type="ARBA" id="ARBA00000677"/>
    </source>
</evidence>
<evidence type="ECO:0000313" key="7">
    <source>
        <dbReference type="EMBL" id="CAB4646067.1"/>
    </source>
</evidence>
<comment type="similarity">
    <text evidence="2">Belongs to the peptidase S26 family.</text>
</comment>
<dbReference type="PROSITE" id="PS00761">
    <property type="entry name" value="SPASE_I_3"/>
    <property type="match status" value="1"/>
</dbReference>
<comment type="catalytic activity">
    <reaction evidence="1">
        <text>Cleavage of hydrophobic, N-terminal signal or leader sequences from secreted and periplasmic proteins.</text>
        <dbReference type="EC" id="3.4.21.89"/>
    </reaction>
</comment>
<gene>
    <name evidence="7" type="ORF">UFOPK2214_00252</name>
</gene>
<dbReference type="EMBL" id="CAEZWJ010000005">
    <property type="protein sequence ID" value="CAB4646067.1"/>
    <property type="molecule type" value="Genomic_DNA"/>
</dbReference>
<dbReference type="EC" id="3.4.21.89" evidence="3"/>
<dbReference type="PANTHER" id="PTHR43390">
    <property type="entry name" value="SIGNAL PEPTIDASE I"/>
    <property type="match status" value="1"/>
</dbReference>
<keyword evidence="4" id="KW-0378">Hydrolase</keyword>